<keyword evidence="2" id="KW-0560">Oxidoreductase</keyword>
<dbReference type="PANTHER" id="PTHR48106">
    <property type="entry name" value="QUINONE OXIDOREDUCTASE PIG3-RELATED"/>
    <property type="match status" value="1"/>
</dbReference>
<name>A0A1V9A156_SACPI</name>
<dbReference type="AlphaFoldDB" id="A0A1V9A156"/>
<dbReference type="SUPFAM" id="SSF51735">
    <property type="entry name" value="NAD(P)-binding Rossmann-fold domains"/>
    <property type="match status" value="1"/>
</dbReference>
<gene>
    <name evidence="4" type="ORF">B1813_15350</name>
</gene>
<dbReference type="GO" id="GO:0005829">
    <property type="term" value="C:cytosol"/>
    <property type="evidence" value="ECO:0007669"/>
    <property type="project" value="TreeGrafter"/>
</dbReference>
<evidence type="ECO:0000313" key="4">
    <source>
        <dbReference type="EMBL" id="OQO90892.1"/>
    </source>
</evidence>
<dbReference type="Proteomes" id="UP000192591">
    <property type="component" value="Unassembled WGS sequence"/>
</dbReference>
<proteinExistence type="predicted"/>
<dbReference type="Pfam" id="PF00107">
    <property type="entry name" value="ADH_zinc_N"/>
    <property type="match status" value="1"/>
</dbReference>
<dbReference type="RefSeq" id="WP_081193066.1">
    <property type="nucleotide sequence ID" value="NZ_MWIH01000006.1"/>
</dbReference>
<evidence type="ECO:0000256" key="1">
    <source>
        <dbReference type="ARBA" id="ARBA00022857"/>
    </source>
</evidence>
<dbReference type="EMBL" id="MWIH01000006">
    <property type="protein sequence ID" value="OQO90892.1"/>
    <property type="molecule type" value="Genomic_DNA"/>
</dbReference>
<dbReference type="InterPro" id="IPR036291">
    <property type="entry name" value="NAD(P)-bd_dom_sf"/>
</dbReference>
<dbReference type="GO" id="GO:0070402">
    <property type="term" value="F:NADPH binding"/>
    <property type="evidence" value="ECO:0007669"/>
    <property type="project" value="TreeGrafter"/>
</dbReference>
<evidence type="ECO:0000259" key="3">
    <source>
        <dbReference type="SMART" id="SM00829"/>
    </source>
</evidence>
<comment type="caution">
    <text evidence="4">The sequence shown here is derived from an EMBL/GenBank/DDBJ whole genome shotgun (WGS) entry which is preliminary data.</text>
</comment>
<dbReference type="PANTHER" id="PTHR48106:SF13">
    <property type="entry name" value="QUINONE OXIDOREDUCTASE-RELATED"/>
    <property type="match status" value="1"/>
</dbReference>
<dbReference type="Gene3D" id="3.40.50.720">
    <property type="entry name" value="NAD(P)-binding Rossmann-like Domain"/>
    <property type="match status" value="1"/>
</dbReference>
<keyword evidence="1" id="KW-0521">NADP</keyword>
<dbReference type="InterPro" id="IPR013149">
    <property type="entry name" value="ADH-like_C"/>
</dbReference>
<feature type="domain" description="Enoyl reductase (ER)" evidence="3">
    <location>
        <begin position="10"/>
        <end position="317"/>
    </location>
</feature>
<protein>
    <submittedName>
        <fullName evidence="4">Alcohol dehydrogenase</fullName>
    </submittedName>
</protein>
<dbReference type="InterPro" id="IPR020843">
    <property type="entry name" value="ER"/>
</dbReference>
<dbReference type="GO" id="GO:0035925">
    <property type="term" value="F:mRNA 3'-UTR AU-rich region binding"/>
    <property type="evidence" value="ECO:0007669"/>
    <property type="project" value="TreeGrafter"/>
</dbReference>
<sequence length="319" mass="32077">MRAVITDHPGAPSVLRPVTLPDPAPGSGQVRVSVEVAAITFVETLARAGSTVVPPATFPAVLGNGVGGTVDRIGPGVDRDWLGARVVTTTGGTGGYAELALARATDLHRVPGRLGLPDATALLADGRTAVGLHEAARVRESETVIVTAAAGGVGGVLVQLATAAGARVVALAGSDTKLAHARDLGAEVTVNYRDPAWARGIREAAPRGVDVAFDGIGGDTTTGLAELLRPGGRLVRHGAAGGRWGTLDEAAIAERGITVIGLQALGAADLFALTERALELAAEGALQATIGQTFPLAEAASAHAAIESRTTIGKTLLLP</sequence>
<evidence type="ECO:0000256" key="2">
    <source>
        <dbReference type="ARBA" id="ARBA00023002"/>
    </source>
</evidence>
<dbReference type="STRING" id="1962155.B1813_15350"/>
<accession>A0A1V9A156</accession>
<organism evidence="4 5">
    <name type="scientific">Saccharomonospora piscinae</name>
    <dbReference type="NCBI Taxonomy" id="687388"/>
    <lineage>
        <taxon>Bacteria</taxon>
        <taxon>Bacillati</taxon>
        <taxon>Actinomycetota</taxon>
        <taxon>Actinomycetes</taxon>
        <taxon>Pseudonocardiales</taxon>
        <taxon>Pseudonocardiaceae</taxon>
        <taxon>Saccharomonospora</taxon>
    </lineage>
</organism>
<dbReference type="Gene3D" id="3.90.180.10">
    <property type="entry name" value="Medium-chain alcohol dehydrogenases, catalytic domain"/>
    <property type="match status" value="1"/>
</dbReference>
<reference evidence="4 5" key="1">
    <citation type="submission" date="2017-02" db="EMBL/GenBank/DDBJ databases">
        <title>Draft genome of Saccharomonospora sp. 154.</title>
        <authorList>
            <person name="Alonso-Carmona G.S."/>
            <person name="De La Haba R."/>
            <person name="Vera-Gargallo B."/>
            <person name="Sandoval-Trujillo A.H."/>
            <person name="Ramirez-Duran N."/>
            <person name="Ventosa A."/>
        </authorList>
    </citation>
    <scope>NUCLEOTIDE SEQUENCE [LARGE SCALE GENOMIC DNA]</scope>
    <source>
        <strain evidence="4 5">LRS4.154</strain>
    </source>
</reference>
<dbReference type="GO" id="GO:0003960">
    <property type="term" value="F:quinone reductase (NADPH) activity"/>
    <property type="evidence" value="ECO:0007669"/>
    <property type="project" value="TreeGrafter"/>
</dbReference>
<dbReference type="Pfam" id="PF08240">
    <property type="entry name" value="ADH_N"/>
    <property type="match status" value="1"/>
</dbReference>
<dbReference type="InterPro" id="IPR011032">
    <property type="entry name" value="GroES-like_sf"/>
</dbReference>
<dbReference type="SMART" id="SM00829">
    <property type="entry name" value="PKS_ER"/>
    <property type="match status" value="1"/>
</dbReference>
<dbReference type="SUPFAM" id="SSF50129">
    <property type="entry name" value="GroES-like"/>
    <property type="match status" value="1"/>
</dbReference>
<keyword evidence="5" id="KW-1185">Reference proteome</keyword>
<dbReference type="InterPro" id="IPR013154">
    <property type="entry name" value="ADH-like_N"/>
</dbReference>
<evidence type="ECO:0000313" key="5">
    <source>
        <dbReference type="Proteomes" id="UP000192591"/>
    </source>
</evidence>